<dbReference type="RefSeq" id="XP_024720140.1">
    <property type="nucleotide sequence ID" value="XM_024865112.1"/>
</dbReference>
<feature type="compositionally biased region" description="Polar residues" evidence="1">
    <location>
        <begin position="164"/>
        <end position="175"/>
    </location>
</feature>
<feature type="region of interest" description="Disordered" evidence="1">
    <location>
        <begin position="92"/>
        <end position="204"/>
    </location>
</feature>
<gene>
    <name evidence="2" type="ORF">M430DRAFT_246698</name>
</gene>
<keyword evidence="3" id="KW-1185">Reference proteome</keyword>
<dbReference type="EMBL" id="KZ679012">
    <property type="protein sequence ID" value="PSS16632.1"/>
    <property type="molecule type" value="Genomic_DNA"/>
</dbReference>
<evidence type="ECO:0000313" key="3">
    <source>
        <dbReference type="Proteomes" id="UP000241818"/>
    </source>
</evidence>
<proteinExistence type="predicted"/>
<evidence type="ECO:0000313" key="2">
    <source>
        <dbReference type="EMBL" id="PSS16632.1"/>
    </source>
</evidence>
<evidence type="ECO:0000256" key="1">
    <source>
        <dbReference type="SAM" id="MobiDB-lite"/>
    </source>
</evidence>
<dbReference type="AlphaFoldDB" id="A0A2T3AZR8"/>
<feature type="region of interest" description="Disordered" evidence="1">
    <location>
        <begin position="267"/>
        <end position="306"/>
    </location>
</feature>
<dbReference type="InParanoid" id="A0A2T3AZR8"/>
<protein>
    <submittedName>
        <fullName evidence="2">Uncharacterized protein</fullName>
    </submittedName>
</protein>
<feature type="compositionally biased region" description="Basic and acidic residues" evidence="1">
    <location>
        <begin position="182"/>
        <end position="193"/>
    </location>
</feature>
<feature type="compositionally biased region" description="Basic residues" evidence="1">
    <location>
        <begin position="267"/>
        <end position="279"/>
    </location>
</feature>
<accession>A0A2T3AZR8</accession>
<feature type="compositionally biased region" description="Basic and acidic residues" evidence="1">
    <location>
        <begin position="150"/>
        <end position="161"/>
    </location>
</feature>
<reference evidence="2 3" key="1">
    <citation type="journal article" date="2018" name="New Phytol.">
        <title>Comparative genomics and transcriptomics depict ericoid mycorrhizal fungi as versatile saprotrophs and plant mutualists.</title>
        <authorList>
            <person name="Martino E."/>
            <person name="Morin E."/>
            <person name="Grelet G.A."/>
            <person name="Kuo A."/>
            <person name="Kohler A."/>
            <person name="Daghino S."/>
            <person name="Barry K.W."/>
            <person name="Cichocki N."/>
            <person name="Clum A."/>
            <person name="Dockter R.B."/>
            <person name="Hainaut M."/>
            <person name="Kuo R.C."/>
            <person name="LaButti K."/>
            <person name="Lindahl B.D."/>
            <person name="Lindquist E.A."/>
            <person name="Lipzen A."/>
            <person name="Khouja H.R."/>
            <person name="Magnuson J."/>
            <person name="Murat C."/>
            <person name="Ohm R.A."/>
            <person name="Singer S.W."/>
            <person name="Spatafora J.W."/>
            <person name="Wang M."/>
            <person name="Veneault-Fourrey C."/>
            <person name="Henrissat B."/>
            <person name="Grigoriev I.V."/>
            <person name="Martin F.M."/>
            <person name="Perotto S."/>
        </authorList>
    </citation>
    <scope>NUCLEOTIDE SEQUENCE [LARGE SCALE GENOMIC DNA]</scope>
    <source>
        <strain evidence="2 3">ATCC 22711</strain>
    </source>
</reference>
<organism evidence="2 3">
    <name type="scientific">Amorphotheca resinae ATCC 22711</name>
    <dbReference type="NCBI Taxonomy" id="857342"/>
    <lineage>
        <taxon>Eukaryota</taxon>
        <taxon>Fungi</taxon>
        <taxon>Dikarya</taxon>
        <taxon>Ascomycota</taxon>
        <taxon>Pezizomycotina</taxon>
        <taxon>Leotiomycetes</taxon>
        <taxon>Helotiales</taxon>
        <taxon>Amorphothecaceae</taxon>
        <taxon>Amorphotheca</taxon>
    </lineage>
</organism>
<feature type="compositionally biased region" description="Polar residues" evidence="1">
    <location>
        <begin position="138"/>
        <end position="147"/>
    </location>
</feature>
<dbReference type="Proteomes" id="UP000241818">
    <property type="component" value="Unassembled WGS sequence"/>
</dbReference>
<feature type="compositionally biased region" description="Polar residues" evidence="1">
    <location>
        <begin position="287"/>
        <end position="302"/>
    </location>
</feature>
<sequence>MLLRLYPNSQAVFRIPESLSLIAMKRMGPGFLSLHTLGMKGHRVGNGARLRAGLISQATNGKDEVKGAARLFALWALVPCAGLLFISSSHRDEDKRVGRRGRGTGDTGNGNTGLQTPVLRSTTGDREPLVPEGYMDRQPTSAGNRSTMEVPRKYQGRREVGGNKIQSGRGSSPTEAQFLANQRRETVERRGELDTVPVSGGPKNPASVVLLPYRYPMLLIHEYMNPSALTSSARSRQIYGATGLTRQRVRCPYDNFNLALALALGHPRLRPRPGPRPRPRPSSPSPFHSSVAQSLNLSIPQSPTRPLLLLPPALVPSFD</sequence>
<dbReference type="GeneID" id="36573193"/>
<name>A0A2T3AZR8_AMORE</name>